<dbReference type="Proteomes" id="UP001174208">
    <property type="component" value="Unassembled WGS sequence"/>
</dbReference>
<dbReference type="InterPro" id="IPR050565">
    <property type="entry name" value="LYPA1-2/EST-like"/>
</dbReference>
<protein>
    <submittedName>
        <fullName evidence="2">Esterase</fullName>
    </submittedName>
</protein>
<feature type="domain" description="Serine hydrolase" evidence="1">
    <location>
        <begin position="41"/>
        <end position="176"/>
    </location>
</feature>
<evidence type="ECO:0000313" key="2">
    <source>
        <dbReference type="EMBL" id="MDN4613230.1"/>
    </source>
</evidence>
<evidence type="ECO:0000313" key="3">
    <source>
        <dbReference type="Proteomes" id="UP001174208"/>
    </source>
</evidence>
<sequence>MAVLLILHGRYGVAGDLPQVAEAVPPGWRVEALQAPLPLGDRFEWFHVEDWSKPGPLSADVAPAADLVLDWIEREAPGERVGIVGYSQGAATGLQALRRAPERIAFVVVLAGFMSIDAEAGDAELGRLRPPVLWVRGDQDDAITEADVQRLAAFLPAHSTLTERVLPGVGHEVPASMVAEVAAFLSRSPGEQPAAS</sequence>
<dbReference type="SUPFAM" id="SSF53474">
    <property type="entry name" value="alpha/beta-Hydrolases"/>
    <property type="match status" value="1"/>
</dbReference>
<gene>
    <name evidence="2" type="ORF">P5G50_02090</name>
</gene>
<accession>A0ABT8K6Z6</accession>
<dbReference type="RefSeq" id="WP_301212710.1">
    <property type="nucleotide sequence ID" value="NZ_JAROCF010000001.1"/>
</dbReference>
<comment type="caution">
    <text evidence="2">The sequence shown here is derived from an EMBL/GenBank/DDBJ whole genome shotgun (WGS) entry which is preliminary data.</text>
</comment>
<dbReference type="PANTHER" id="PTHR10655">
    <property type="entry name" value="LYSOPHOSPHOLIPASE-RELATED"/>
    <property type="match status" value="1"/>
</dbReference>
<reference evidence="2" key="1">
    <citation type="submission" date="2023-06" db="EMBL/GenBank/DDBJ databases">
        <title>MT1 and MT2 Draft Genomes of Novel Species.</title>
        <authorList>
            <person name="Venkateswaran K."/>
        </authorList>
    </citation>
    <scope>NUCLEOTIDE SEQUENCE</scope>
    <source>
        <strain evidence="2">F6_8S_P_1B</strain>
    </source>
</reference>
<organism evidence="2 3">
    <name type="scientific">Leifsonia williamsii</name>
    <dbReference type="NCBI Taxonomy" id="3035919"/>
    <lineage>
        <taxon>Bacteria</taxon>
        <taxon>Bacillati</taxon>
        <taxon>Actinomycetota</taxon>
        <taxon>Actinomycetes</taxon>
        <taxon>Micrococcales</taxon>
        <taxon>Microbacteriaceae</taxon>
        <taxon>Leifsonia</taxon>
    </lineage>
</organism>
<dbReference type="PANTHER" id="PTHR10655:SF17">
    <property type="entry name" value="LYSOPHOSPHOLIPASE-LIKE PROTEIN 1"/>
    <property type="match status" value="1"/>
</dbReference>
<dbReference type="EMBL" id="JAROCF010000001">
    <property type="protein sequence ID" value="MDN4613230.1"/>
    <property type="molecule type" value="Genomic_DNA"/>
</dbReference>
<dbReference type="InterPro" id="IPR029058">
    <property type="entry name" value="AB_hydrolase_fold"/>
</dbReference>
<dbReference type="Pfam" id="PF03959">
    <property type="entry name" value="FSH1"/>
    <property type="match status" value="1"/>
</dbReference>
<dbReference type="InterPro" id="IPR005645">
    <property type="entry name" value="FSH-like_dom"/>
</dbReference>
<dbReference type="Gene3D" id="3.40.50.1820">
    <property type="entry name" value="alpha/beta hydrolase"/>
    <property type="match status" value="1"/>
</dbReference>
<keyword evidence="3" id="KW-1185">Reference proteome</keyword>
<proteinExistence type="predicted"/>
<evidence type="ECO:0000259" key="1">
    <source>
        <dbReference type="Pfam" id="PF03959"/>
    </source>
</evidence>
<name>A0ABT8K6Z6_9MICO</name>